<comment type="subunit">
    <text evidence="4">Homodimer.</text>
</comment>
<evidence type="ECO:0000256" key="1">
    <source>
        <dbReference type="ARBA" id="ARBA00009375"/>
    </source>
</evidence>
<dbReference type="HAMAP" id="MF_00171">
    <property type="entry name" value="TruA"/>
    <property type="match status" value="1"/>
</dbReference>
<evidence type="ECO:0000313" key="10">
    <source>
        <dbReference type="Proteomes" id="UP000199150"/>
    </source>
</evidence>
<dbReference type="GO" id="GO:0031119">
    <property type="term" value="P:tRNA pseudouridine synthesis"/>
    <property type="evidence" value="ECO:0007669"/>
    <property type="project" value="UniProtKB-UniRule"/>
</dbReference>
<feature type="domain" description="Pseudouridine synthase I TruA alpha/beta" evidence="8">
    <location>
        <begin position="144"/>
        <end position="246"/>
    </location>
</feature>
<dbReference type="PIRSF" id="PIRSF001430">
    <property type="entry name" value="tRNA_psdUrid_synth"/>
    <property type="match status" value="1"/>
</dbReference>
<dbReference type="SUPFAM" id="SSF55120">
    <property type="entry name" value="Pseudouridine synthase"/>
    <property type="match status" value="1"/>
</dbReference>
<dbReference type="Pfam" id="PF01416">
    <property type="entry name" value="PseudoU_synth_1"/>
    <property type="match status" value="2"/>
</dbReference>
<feature type="domain" description="Pseudouridine synthase I TruA alpha/beta" evidence="8">
    <location>
        <begin position="8"/>
        <end position="104"/>
    </location>
</feature>
<keyword evidence="2 4" id="KW-0819">tRNA processing</keyword>
<comment type="similarity">
    <text evidence="1 4 7">Belongs to the tRNA pseudouridine synthase TruA family.</text>
</comment>
<organism evidence="9 10">
    <name type="scientific">Asticcacaulis taihuensis</name>
    <dbReference type="NCBI Taxonomy" id="260084"/>
    <lineage>
        <taxon>Bacteria</taxon>
        <taxon>Pseudomonadati</taxon>
        <taxon>Pseudomonadota</taxon>
        <taxon>Alphaproteobacteria</taxon>
        <taxon>Caulobacterales</taxon>
        <taxon>Caulobacteraceae</taxon>
        <taxon>Asticcacaulis</taxon>
    </lineage>
</organism>
<feature type="active site" description="Nucleophile" evidence="4 5">
    <location>
        <position position="52"/>
    </location>
</feature>
<dbReference type="InterPro" id="IPR020103">
    <property type="entry name" value="PsdUridine_synth_cat_dom_sf"/>
</dbReference>
<accession>A0A1G4TEN8</accession>
<sequence length="260" mass="28916">MPRYKLLVEYDGRPFNGFQAQGDQPSVQTALEEAVFKFSGQQLRLTVAGRTDTGVHATGQVVTFDLEKDFPAKVVRDAMNAYLMPKPVSVLAAEKCDDDFSARFSATGRMYLYRILNREAPPAIGQGRVWHVKKPIDVEAMSEAAKALIGHHDFTTFRFIGCQANSPMRTLDIARVKRIGEEIHCVFAARSFLHRQVRSMVGTLVDIGTGRYPVSYMADALKAADRAICGQVAPAHGLYLTHVTYEPEPNFEKYASIKAE</sequence>
<evidence type="ECO:0000313" key="9">
    <source>
        <dbReference type="EMBL" id="SCW79215.1"/>
    </source>
</evidence>
<evidence type="ECO:0000256" key="2">
    <source>
        <dbReference type="ARBA" id="ARBA00022694"/>
    </source>
</evidence>
<dbReference type="InterPro" id="IPR020094">
    <property type="entry name" value="TruA/RsuA/RluB/E/F_N"/>
</dbReference>
<evidence type="ECO:0000256" key="6">
    <source>
        <dbReference type="PIRSR" id="PIRSR001430-2"/>
    </source>
</evidence>
<keyword evidence="3 4" id="KW-0413">Isomerase</keyword>
<dbReference type="GO" id="GO:0003723">
    <property type="term" value="F:RNA binding"/>
    <property type="evidence" value="ECO:0007669"/>
    <property type="project" value="InterPro"/>
</dbReference>
<dbReference type="InterPro" id="IPR001406">
    <property type="entry name" value="PsdUridine_synth_TruA"/>
</dbReference>
<dbReference type="GO" id="GO:0160147">
    <property type="term" value="F:tRNA pseudouridine(38-40) synthase activity"/>
    <property type="evidence" value="ECO:0007669"/>
    <property type="project" value="UniProtKB-EC"/>
</dbReference>
<dbReference type="PANTHER" id="PTHR11142">
    <property type="entry name" value="PSEUDOURIDYLATE SYNTHASE"/>
    <property type="match status" value="1"/>
</dbReference>
<evidence type="ECO:0000256" key="7">
    <source>
        <dbReference type="RuleBase" id="RU003792"/>
    </source>
</evidence>
<dbReference type="CDD" id="cd02570">
    <property type="entry name" value="PseudoU_synth_EcTruA"/>
    <property type="match status" value="1"/>
</dbReference>
<evidence type="ECO:0000259" key="8">
    <source>
        <dbReference type="Pfam" id="PF01416"/>
    </source>
</evidence>
<comment type="catalytic activity">
    <reaction evidence="4 7">
        <text>uridine(38/39/40) in tRNA = pseudouridine(38/39/40) in tRNA</text>
        <dbReference type="Rhea" id="RHEA:22376"/>
        <dbReference type="Rhea" id="RHEA-COMP:10085"/>
        <dbReference type="Rhea" id="RHEA-COMP:10087"/>
        <dbReference type="ChEBI" id="CHEBI:65314"/>
        <dbReference type="ChEBI" id="CHEBI:65315"/>
        <dbReference type="EC" id="5.4.99.12"/>
    </reaction>
</comment>
<dbReference type="Gene3D" id="3.30.70.580">
    <property type="entry name" value="Pseudouridine synthase I, catalytic domain, N-terminal subdomain"/>
    <property type="match status" value="1"/>
</dbReference>
<comment type="caution">
    <text evidence="4">Lacks conserved residue(s) required for the propagation of feature annotation.</text>
</comment>
<dbReference type="OrthoDB" id="9811823at2"/>
<evidence type="ECO:0000256" key="4">
    <source>
        <dbReference type="HAMAP-Rule" id="MF_00171"/>
    </source>
</evidence>
<dbReference type="InterPro" id="IPR020095">
    <property type="entry name" value="PsdUridine_synth_TruA_C"/>
</dbReference>
<reference evidence="10" key="1">
    <citation type="submission" date="2016-10" db="EMBL/GenBank/DDBJ databases">
        <authorList>
            <person name="Varghese N."/>
            <person name="Submissions S."/>
        </authorList>
    </citation>
    <scope>NUCLEOTIDE SEQUENCE [LARGE SCALE GENOMIC DNA]</scope>
    <source>
        <strain evidence="10">CGMCC 1.3431</strain>
    </source>
</reference>
<dbReference type="FunFam" id="3.30.70.580:FF:000001">
    <property type="entry name" value="tRNA pseudouridine synthase A"/>
    <property type="match status" value="1"/>
</dbReference>
<dbReference type="Proteomes" id="UP000199150">
    <property type="component" value="Unassembled WGS sequence"/>
</dbReference>
<dbReference type="InterPro" id="IPR020097">
    <property type="entry name" value="PsdUridine_synth_TruA_a/b_dom"/>
</dbReference>
<gene>
    <name evidence="4" type="primary">truA</name>
    <name evidence="9" type="ORF">SAMN02927928_3464</name>
</gene>
<dbReference type="NCBIfam" id="TIGR00071">
    <property type="entry name" value="hisT_truA"/>
    <property type="match status" value="1"/>
</dbReference>
<proteinExistence type="inferred from homology"/>
<keyword evidence="10" id="KW-1185">Reference proteome</keyword>
<comment type="function">
    <text evidence="4">Formation of pseudouridine at positions 38, 39 and 40 in the anticodon stem and loop of transfer RNAs.</text>
</comment>
<dbReference type="PANTHER" id="PTHR11142:SF0">
    <property type="entry name" value="TRNA PSEUDOURIDINE SYNTHASE-LIKE 1"/>
    <property type="match status" value="1"/>
</dbReference>
<evidence type="ECO:0000256" key="3">
    <source>
        <dbReference type="ARBA" id="ARBA00023235"/>
    </source>
</evidence>
<dbReference type="STRING" id="260084.SAMN02927928_3464"/>
<name>A0A1G4TEN8_9CAUL</name>
<dbReference type="AlphaFoldDB" id="A0A1G4TEN8"/>
<dbReference type="RefSeq" id="WP_090650383.1">
    <property type="nucleotide sequence ID" value="NZ_CBCRYE010000007.1"/>
</dbReference>
<dbReference type="Gene3D" id="3.30.70.660">
    <property type="entry name" value="Pseudouridine synthase I, catalytic domain, C-terminal subdomain"/>
    <property type="match status" value="1"/>
</dbReference>
<dbReference type="EC" id="5.4.99.12" evidence="4"/>
<feature type="binding site" evidence="4 6">
    <location>
        <position position="111"/>
    </location>
    <ligand>
        <name>substrate</name>
    </ligand>
</feature>
<protein>
    <recommendedName>
        <fullName evidence="4">tRNA pseudouridine synthase A</fullName>
        <ecNumber evidence="4">5.4.99.12</ecNumber>
    </recommendedName>
    <alternativeName>
        <fullName evidence="4">tRNA pseudouridine(38-40) synthase</fullName>
    </alternativeName>
    <alternativeName>
        <fullName evidence="4">tRNA pseudouridylate synthase I</fullName>
    </alternativeName>
    <alternativeName>
        <fullName evidence="4">tRNA-uridine isomerase I</fullName>
    </alternativeName>
</protein>
<evidence type="ECO:0000256" key="5">
    <source>
        <dbReference type="PIRSR" id="PIRSR001430-1"/>
    </source>
</evidence>
<dbReference type="EMBL" id="FMTS01000007">
    <property type="protein sequence ID" value="SCW79215.1"/>
    <property type="molecule type" value="Genomic_DNA"/>
</dbReference>